<dbReference type="EMBL" id="FNCY01000012">
    <property type="protein sequence ID" value="SDI05338.1"/>
    <property type="molecule type" value="Genomic_DNA"/>
</dbReference>
<keyword evidence="6" id="KW-0282">Flagellum</keyword>
<dbReference type="InterPro" id="IPR039246">
    <property type="entry name" value="Flagellar_FlgA"/>
</dbReference>
<evidence type="ECO:0000259" key="5">
    <source>
        <dbReference type="SMART" id="SM00858"/>
    </source>
</evidence>
<proteinExistence type="inferred from homology"/>
<name>A0A1G8HFA1_9RHOO</name>
<dbReference type="InterPro" id="IPR017585">
    <property type="entry name" value="SAF_FlgA"/>
</dbReference>
<gene>
    <name evidence="6" type="ORF">SAMN05660652_02781</name>
</gene>
<dbReference type="PANTHER" id="PTHR36307:SF1">
    <property type="entry name" value="FLAGELLA BASAL BODY P-RING FORMATION PROTEIN FLGA"/>
    <property type="match status" value="1"/>
</dbReference>
<sequence>MIGVRCLGPANWTVYVQVNISVTGNFLASTRTLPSGTMLTSDDIAVRSGDLTTFPNSILTDPTQAIGKRLRAGIMSGAPLRSDLLVASWAILQGQTVRTVANGSGFSVSSEGKAISNALDGQVVQVRTSSGQIVSGIAKPNGIVDVSH</sequence>
<dbReference type="InterPro" id="IPR013974">
    <property type="entry name" value="SAF"/>
</dbReference>
<evidence type="ECO:0000256" key="1">
    <source>
        <dbReference type="ARBA" id="ARBA00004418"/>
    </source>
</evidence>
<evidence type="ECO:0000256" key="3">
    <source>
        <dbReference type="ARBA" id="ARBA00022764"/>
    </source>
</evidence>
<dbReference type="PANTHER" id="PTHR36307">
    <property type="entry name" value="FLAGELLA BASAL BODY P-RING FORMATION PROTEIN FLGA"/>
    <property type="match status" value="1"/>
</dbReference>
<comment type="subcellular location">
    <subcellularLocation>
        <location evidence="1 4">Periplasm</location>
    </subcellularLocation>
</comment>
<dbReference type="GO" id="GO:0044780">
    <property type="term" value="P:bacterial-type flagellum assembly"/>
    <property type="evidence" value="ECO:0007669"/>
    <property type="project" value="InterPro"/>
</dbReference>
<dbReference type="Pfam" id="PF13144">
    <property type="entry name" value="ChapFlgA"/>
    <property type="match status" value="1"/>
</dbReference>
<reference evidence="6 7" key="1">
    <citation type="submission" date="2016-10" db="EMBL/GenBank/DDBJ databases">
        <authorList>
            <person name="de Groot N.N."/>
        </authorList>
    </citation>
    <scope>NUCLEOTIDE SEQUENCE [LARGE SCALE GENOMIC DNA]</scope>
    <source>
        <strain evidence="6 7">DSM 5885</strain>
    </source>
</reference>
<keyword evidence="6" id="KW-0969">Cilium</keyword>
<feature type="domain" description="SAF" evidence="5">
    <location>
        <begin position="24"/>
        <end position="86"/>
    </location>
</feature>
<dbReference type="AlphaFoldDB" id="A0A1G8HFA1"/>
<comment type="function">
    <text evidence="4">Involved in the assembly process of the P-ring formation. It may associate with FlgF on the rod constituting a structure essential for the P-ring assembly or may act as a modulator protein for the P-ring assembly.</text>
</comment>
<keyword evidence="6" id="KW-0966">Cell projection</keyword>
<dbReference type="CDD" id="cd11614">
    <property type="entry name" value="SAF_CpaB_FlgA_like"/>
    <property type="match status" value="1"/>
</dbReference>
<accession>A0A1G8HFA1</accession>
<evidence type="ECO:0000313" key="7">
    <source>
        <dbReference type="Proteomes" id="UP000198607"/>
    </source>
</evidence>
<evidence type="ECO:0000313" key="6">
    <source>
        <dbReference type="EMBL" id="SDI05338.1"/>
    </source>
</evidence>
<keyword evidence="3 4" id="KW-0574">Periplasm</keyword>
<dbReference type="NCBIfam" id="TIGR03170">
    <property type="entry name" value="flgA_cterm"/>
    <property type="match status" value="1"/>
</dbReference>
<comment type="similarity">
    <text evidence="4">Belongs to the FlgA family.</text>
</comment>
<evidence type="ECO:0000256" key="4">
    <source>
        <dbReference type="RuleBase" id="RU362063"/>
    </source>
</evidence>
<dbReference type="Gene3D" id="2.30.30.760">
    <property type="match status" value="1"/>
</dbReference>
<keyword evidence="7" id="KW-1185">Reference proteome</keyword>
<dbReference type="GO" id="GO:0042597">
    <property type="term" value="C:periplasmic space"/>
    <property type="evidence" value="ECO:0007669"/>
    <property type="project" value="UniProtKB-SubCell"/>
</dbReference>
<dbReference type="Proteomes" id="UP000198607">
    <property type="component" value="Unassembled WGS sequence"/>
</dbReference>
<organism evidence="6 7">
    <name type="scientific">Propionivibrio dicarboxylicus</name>
    <dbReference type="NCBI Taxonomy" id="83767"/>
    <lineage>
        <taxon>Bacteria</taxon>
        <taxon>Pseudomonadati</taxon>
        <taxon>Pseudomonadota</taxon>
        <taxon>Betaproteobacteria</taxon>
        <taxon>Rhodocyclales</taxon>
        <taxon>Rhodocyclaceae</taxon>
        <taxon>Propionivibrio</taxon>
    </lineage>
</organism>
<keyword evidence="2" id="KW-0732">Signal</keyword>
<evidence type="ECO:0000256" key="2">
    <source>
        <dbReference type="ARBA" id="ARBA00022729"/>
    </source>
</evidence>
<dbReference type="STRING" id="83767.SAMN05660652_02781"/>
<dbReference type="Gene3D" id="3.90.1210.10">
    <property type="entry name" value="Antifreeze-like/N-acetylneuraminic acid synthase C-terminal domain"/>
    <property type="match status" value="1"/>
</dbReference>
<keyword evidence="4" id="KW-1005">Bacterial flagellum biogenesis</keyword>
<dbReference type="SMART" id="SM00858">
    <property type="entry name" value="SAF"/>
    <property type="match status" value="1"/>
</dbReference>
<protein>
    <recommendedName>
        <fullName evidence="4">Flagella basal body P-ring formation protein FlgA</fullName>
    </recommendedName>
</protein>